<dbReference type="Gene3D" id="3.40.50.720">
    <property type="entry name" value="NAD(P)-binding Rossmann-like Domain"/>
    <property type="match status" value="1"/>
</dbReference>
<dbReference type="InterPro" id="IPR001509">
    <property type="entry name" value="Epimerase_deHydtase"/>
</dbReference>
<sequence>MRLAVTGGTGLVGRFIVEAALRAGVRVTVLSRTTSAIFSAPVDQPGYSLGEAPNLNGIDALVHCAFCHLPGRYRGGEGHDPDGFVRVNLDGSLRLFEAARSSGVGRVIFLSSRAVYGSYPPGTELEETLPPRPDTLYGEVKWWTEQALTAMTVPGFTALNLRATGVYGPAGPGRQHKWAALFADYLAGHPIAARCGTELHGDDLAAAVMRILETPPDELNGPLNASDIVLDRHDLLALVAEKTGCPHPLPPRAETPVSVMRTRRLRQLGWQPGGLARLRASLPALLKPGSGSES</sequence>
<proteinExistence type="predicted"/>
<dbReference type="Proteomes" id="UP000243859">
    <property type="component" value="Unassembled WGS sequence"/>
</dbReference>
<keyword evidence="3" id="KW-1185">Reference proteome</keyword>
<gene>
    <name evidence="2" type="ORF">C8N32_10599</name>
</gene>
<accession>A0A2T5BTG6</accession>
<dbReference type="PANTHER" id="PTHR43245">
    <property type="entry name" value="BIFUNCTIONAL POLYMYXIN RESISTANCE PROTEIN ARNA"/>
    <property type="match status" value="1"/>
</dbReference>
<evidence type="ECO:0000313" key="2">
    <source>
        <dbReference type="EMBL" id="PTN02727.1"/>
    </source>
</evidence>
<dbReference type="InterPro" id="IPR050177">
    <property type="entry name" value="Lipid_A_modif_metabolic_enz"/>
</dbReference>
<dbReference type="AlphaFoldDB" id="A0A2T5BTG6"/>
<evidence type="ECO:0000259" key="1">
    <source>
        <dbReference type="Pfam" id="PF01370"/>
    </source>
</evidence>
<name>A0A2T5BTG6_9RHOB</name>
<dbReference type="OrthoDB" id="9814124at2"/>
<protein>
    <submittedName>
        <fullName evidence="2">Nucleoside-diphosphate-sugar epimerase</fullName>
    </submittedName>
</protein>
<feature type="domain" description="NAD-dependent epimerase/dehydratase" evidence="1">
    <location>
        <begin position="4"/>
        <end position="216"/>
    </location>
</feature>
<organism evidence="2 3">
    <name type="scientific">Rhodovulum imhoffii</name>
    <dbReference type="NCBI Taxonomy" id="365340"/>
    <lineage>
        <taxon>Bacteria</taxon>
        <taxon>Pseudomonadati</taxon>
        <taxon>Pseudomonadota</taxon>
        <taxon>Alphaproteobacteria</taxon>
        <taxon>Rhodobacterales</taxon>
        <taxon>Paracoccaceae</taxon>
        <taxon>Rhodovulum</taxon>
    </lineage>
</organism>
<dbReference type="RefSeq" id="WP_107891540.1">
    <property type="nucleotide sequence ID" value="NZ_NHSI01000057.1"/>
</dbReference>
<comment type="caution">
    <text evidence="2">The sequence shown here is derived from an EMBL/GenBank/DDBJ whole genome shotgun (WGS) entry which is preliminary data.</text>
</comment>
<dbReference type="CDD" id="cd08946">
    <property type="entry name" value="SDR_e"/>
    <property type="match status" value="1"/>
</dbReference>
<reference evidence="2 3" key="1">
    <citation type="submission" date="2018-04" db="EMBL/GenBank/DDBJ databases">
        <title>Genomic Encyclopedia of Archaeal and Bacterial Type Strains, Phase II (KMG-II): from individual species to whole genera.</title>
        <authorList>
            <person name="Goeker M."/>
        </authorList>
    </citation>
    <scope>NUCLEOTIDE SEQUENCE [LARGE SCALE GENOMIC DNA]</scope>
    <source>
        <strain evidence="2 3">DSM 18064</strain>
    </source>
</reference>
<dbReference type="InterPro" id="IPR036291">
    <property type="entry name" value="NAD(P)-bd_dom_sf"/>
</dbReference>
<dbReference type="Pfam" id="PF01370">
    <property type="entry name" value="Epimerase"/>
    <property type="match status" value="1"/>
</dbReference>
<dbReference type="EMBL" id="QAAA01000005">
    <property type="protein sequence ID" value="PTN02727.1"/>
    <property type="molecule type" value="Genomic_DNA"/>
</dbReference>
<dbReference type="SUPFAM" id="SSF51735">
    <property type="entry name" value="NAD(P)-binding Rossmann-fold domains"/>
    <property type="match status" value="1"/>
</dbReference>
<evidence type="ECO:0000313" key="3">
    <source>
        <dbReference type="Proteomes" id="UP000243859"/>
    </source>
</evidence>
<dbReference type="PANTHER" id="PTHR43245:SF55">
    <property type="entry name" value="NAD(P)-BINDING DOMAIN-CONTAINING PROTEIN"/>
    <property type="match status" value="1"/>
</dbReference>